<dbReference type="PROSITE" id="PS51462">
    <property type="entry name" value="NUDIX"/>
    <property type="match status" value="1"/>
</dbReference>
<dbReference type="InterPro" id="IPR015797">
    <property type="entry name" value="NUDIX_hydrolase-like_dom_sf"/>
</dbReference>
<keyword evidence="3" id="KW-0460">Magnesium</keyword>
<dbReference type="GO" id="GO:0016787">
    <property type="term" value="F:hydrolase activity"/>
    <property type="evidence" value="ECO:0007669"/>
    <property type="project" value="UniProtKB-KW"/>
</dbReference>
<evidence type="ECO:0000256" key="4">
    <source>
        <dbReference type="RuleBase" id="RU003476"/>
    </source>
</evidence>
<gene>
    <name evidence="6" type="ORF">SI859A1_02451</name>
</gene>
<evidence type="ECO:0000313" key="6">
    <source>
        <dbReference type="EMBL" id="EAS51635.1"/>
    </source>
</evidence>
<dbReference type="SUPFAM" id="SSF55811">
    <property type="entry name" value="Nudix"/>
    <property type="match status" value="1"/>
</dbReference>
<dbReference type="InterPro" id="IPR020084">
    <property type="entry name" value="NUDIX_hydrolase_CS"/>
</dbReference>
<evidence type="ECO:0000256" key="1">
    <source>
        <dbReference type="ARBA" id="ARBA00001946"/>
    </source>
</evidence>
<reference evidence="6 7" key="1">
    <citation type="journal article" date="2008" name="Appl. Environ. Microbiol.">
        <title>Genomic insights into Mn(II) oxidation by the marine alphaproteobacterium Aurantimonas sp. strain SI85-9A1.</title>
        <authorList>
            <person name="Dick G.J."/>
            <person name="Podell S."/>
            <person name="Johnson H.A."/>
            <person name="Rivera-Espinoza Y."/>
            <person name="Bernier-Latmani R."/>
            <person name="McCarthy J.K."/>
            <person name="Torpey J.W."/>
            <person name="Clement B.G."/>
            <person name="Gaasterland T."/>
            <person name="Tebo B.M."/>
        </authorList>
    </citation>
    <scope>NUCLEOTIDE SEQUENCE [LARGE SCALE GENOMIC DNA]</scope>
    <source>
        <strain evidence="6 7">SI85-9A1</strain>
    </source>
</reference>
<dbReference type="Proteomes" id="UP000000321">
    <property type="component" value="Unassembled WGS sequence"/>
</dbReference>
<evidence type="ECO:0000256" key="3">
    <source>
        <dbReference type="ARBA" id="ARBA00022842"/>
    </source>
</evidence>
<evidence type="ECO:0000259" key="5">
    <source>
        <dbReference type="PROSITE" id="PS51462"/>
    </source>
</evidence>
<keyword evidence="2 4" id="KW-0378">Hydrolase</keyword>
<dbReference type="Gene3D" id="3.90.79.10">
    <property type="entry name" value="Nucleoside Triphosphate Pyrophosphohydrolase"/>
    <property type="match status" value="1"/>
</dbReference>
<dbReference type="CDD" id="cd04680">
    <property type="entry name" value="NUDIX_Hydrolase"/>
    <property type="match status" value="1"/>
</dbReference>
<dbReference type="AlphaFoldDB" id="Q1YLU6"/>
<dbReference type="EMBL" id="AAPJ01000001">
    <property type="protein sequence ID" value="EAS51635.1"/>
    <property type="molecule type" value="Genomic_DNA"/>
</dbReference>
<comment type="similarity">
    <text evidence="4">Belongs to the Nudix hydrolase family.</text>
</comment>
<sequence length="153" mass="17064">MRFEKLMVRILHGVHVVARPMTLGVRGFVFDDAGRICLVRHTYVSGWYLPGGGVDPGETAAEAMTREVREEAGIVLSDEPELVSAHFNRNASNRDHVLLYRCGAFRREANYKPGAEIAEMGFFAPGELPDGTTNATRRRLAELAGETTRDPYW</sequence>
<dbReference type="InterPro" id="IPR020476">
    <property type="entry name" value="Nudix_hydrolase"/>
</dbReference>
<accession>Q1YLU6</accession>
<dbReference type="HOGENOM" id="CLU_037162_10_1_5"/>
<dbReference type="BioCyc" id="AURANTIMONAS:SI859A1_02451-MONOMER"/>
<dbReference type="InterPro" id="IPR000086">
    <property type="entry name" value="NUDIX_hydrolase_dom"/>
</dbReference>
<comment type="caution">
    <text evidence="6">The sequence shown here is derived from an EMBL/GenBank/DDBJ whole genome shotgun (WGS) entry which is preliminary data.</text>
</comment>
<dbReference type="PANTHER" id="PTHR43046:SF12">
    <property type="entry name" value="GDP-MANNOSE MANNOSYL HYDROLASE"/>
    <property type="match status" value="1"/>
</dbReference>
<proteinExistence type="inferred from homology"/>
<evidence type="ECO:0000313" key="7">
    <source>
        <dbReference type="Proteomes" id="UP000000321"/>
    </source>
</evidence>
<dbReference type="PROSITE" id="PS00893">
    <property type="entry name" value="NUDIX_BOX"/>
    <property type="match status" value="1"/>
</dbReference>
<feature type="domain" description="Nudix hydrolase" evidence="5">
    <location>
        <begin position="20"/>
        <end position="146"/>
    </location>
</feature>
<organism evidence="6 7">
    <name type="scientific">Aurantimonas manganoxydans (strain ATCC BAA-1229 / DSM 21871 / SI85-9A1)</name>
    <dbReference type="NCBI Taxonomy" id="287752"/>
    <lineage>
        <taxon>Bacteria</taxon>
        <taxon>Pseudomonadati</taxon>
        <taxon>Pseudomonadota</taxon>
        <taxon>Alphaproteobacteria</taxon>
        <taxon>Hyphomicrobiales</taxon>
        <taxon>Aurantimonadaceae</taxon>
        <taxon>Aurantimonas</taxon>
    </lineage>
</organism>
<protein>
    <submittedName>
        <fullName evidence="6">Putative NUDIX hydrolase</fullName>
    </submittedName>
</protein>
<dbReference type="Pfam" id="PF00293">
    <property type="entry name" value="NUDIX"/>
    <property type="match status" value="1"/>
</dbReference>
<dbReference type="PANTHER" id="PTHR43046">
    <property type="entry name" value="GDP-MANNOSE MANNOSYL HYDROLASE"/>
    <property type="match status" value="1"/>
</dbReference>
<dbReference type="PRINTS" id="PR00502">
    <property type="entry name" value="NUDIXFAMILY"/>
</dbReference>
<dbReference type="OrthoDB" id="9800065at2"/>
<comment type="cofactor">
    <cofactor evidence="1">
        <name>Mg(2+)</name>
        <dbReference type="ChEBI" id="CHEBI:18420"/>
    </cofactor>
</comment>
<evidence type="ECO:0000256" key="2">
    <source>
        <dbReference type="ARBA" id="ARBA00022801"/>
    </source>
</evidence>
<dbReference type="RefSeq" id="WP_009210273.1">
    <property type="nucleotide sequence ID" value="NZ_BBWP01000002.1"/>
</dbReference>
<name>Q1YLU6_AURMS</name>
<keyword evidence="7" id="KW-1185">Reference proteome</keyword>